<dbReference type="Gene3D" id="3.40.50.1820">
    <property type="entry name" value="alpha/beta hydrolase"/>
    <property type="match status" value="1"/>
</dbReference>
<keyword evidence="1" id="KW-1133">Transmembrane helix</keyword>
<proteinExistence type="predicted"/>
<dbReference type="PANTHER" id="PTHR42886:SF29">
    <property type="entry name" value="PUMMELIG, ISOFORM A"/>
    <property type="match status" value="1"/>
</dbReference>
<dbReference type="RefSeq" id="WP_344788439.1">
    <property type="nucleotide sequence ID" value="NZ_BAABCA010000005.1"/>
</dbReference>
<organism evidence="3 4">
    <name type="scientific">Postechiella marina</name>
    <dbReference type="NCBI Taxonomy" id="943941"/>
    <lineage>
        <taxon>Bacteria</taxon>
        <taxon>Pseudomonadati</taxon>
        <taxon>Bacteroidota</taxon>
        <taxon>Flavobacteriia</taxon>
        <taxon>Flavobacteriales</taxon>
        <taxon>Flavobacteriaceae</taxon>
        <taxon>Postechiella</taxon>
    </lineage>
</organism>
<feature type="transmembrane region" description="Helical" evidence="1">
    <location>
        <begin position="189"/>
        <end position="208"/>
    </location>
</feature>
<keyword evidence="1" id="KW-0812">Transmembrane</keyword>
<evidence type="ECO:0000256" key="1">
    <source>
        <dbReference type="SAM" id="Phobius"/>
    </source>
</evidence>
<evidence type="ECO:0000313" key="3">
    <source>
        <dbReference type="EMBL" id="GAA4237206.1"/>
    </source>
</evidence>
<accession>A0ABP8CCC6</accession>
<name>A0ABP8CCC6_9FLAO</name>
<protein>
    <submittedName>
        <fullName evidence="3">Carboxylesterase</fullName>
    </submittedName>
</protein>
<evidence type="ECO:0000313" key="4">
    <source>
        <dbReference type="Proteomes" id="UP001501496"/>
    </source>
</evidence>
<dbReference type="InterPro" id="IPR000073">
    <property type="entry name" value="AB_hydrolase_1"/>
</dbReference>
<dbReference type="Proteomes" id="UP001501496">
    <property type="component" value="Unassembled WGS sequence"/>
</dbReference>
<feature type="transmembrane region" description="Helical" evidence="1">
    <location>
        <begin position="115"/>
        <end position="137"/>
    </location>
</feature>
<gene>
    <name evidence="3" type="ORF">GCM10022291_23410</name>
</gene>
<feature type="domain" description="AB hydrolase-1" evidence="2">
    <location>
        <begin position="52"/>
        <end position="154"/>
    </location>
</feature>
<comment type="caution">
    <text evidence="3">The sequence shown here is derived from an EMBL/GenBank/DDBJ whole genome shotgun (WGS) entry which is preliminary data.</text>
</comment>
<keyword evidence="4" id="KW-1185">Reference proteome</keyword>
<dbReference type="EMBL" id="BAABCA010000005">
    <property type="protein sequence ID" value="GAA4237206.1"/>
    <property type="molecule type" value="Genomic_DNA"/>
</dbReference>
<keyword evidence="1" id="KW-0472">Membrane</keyword>
<dbReference type="InterPro" id="IPR029058">
    <property type="entry name" value="AB_hydrolase_fold"/>
</dbReference>
<feature type="transmembrane region" description="Helical" evidence="1">
    <location>
        <begin position="143"/>
        <end position="168"/>
    </location>
</feature>
<reference evidence="4" key="1">
    <citation type="journal article" date="2019" name="Int. J. Syst. Evol. Microbiol.">
        <title>The Global Catalogue of Microorganisms (GCM) 10K type strain sequencing project: providing services to taxonomists for standard genome sequencing and annotation.</title>
        <authorList>
            <consortium name="The Broad Institute Genomics Platform"/>
            <consortium name="The Broad Institute Genome Sequencing Center for Infectious Disease"/>
            <person name="Wu L."/>
            <person name="Ma J."/>
        </authorList>
    </citation>
    <scope>NUCLEOTIDE SEQUENCE [LARGE SCALE GENOMIC DNA]</scope>
    <source>
        <strain evidence="4">JCM 17630</strain>
    </source>
</reference>
<dbReference type="SUPFAM" id="SSF53474">
    <property type="entry name" value="alpha/beta-Hydrolases"/>
    <property type="match status" value="1"/>
</dbReference>
<evidence type="ECO:0000259" key="2">
    <source>
        <dbReference type="Pfam" id="PF00561"/>
    </source>
</evidence>
<dbReference type="Pfam" id="PF00561">
    <property type="entry name" value="Abhydrolase_1"/>
    <property type="match status" value="1"/>
</dbReference>
<sequence length="288" mass="32924">MNSYFKNSEVKKEALLLYYSKLNALNIEHQILNIETSFGNTNIIATGNKNNKPLVLVHGTNGCAPLALEAFGNLSNKFRVFAVDVVGQPNLSDENRPDMSGLDYGKWMYEIISRLNIYEVYLVGISFGGFISLKTLVYDDRRIVKAFLIAPAGVINGNPLTTWYSVFLPLKLYKWTKNTKFLNRFLKTLFSYNDAFALKFLALIFLNYNIDFSTIPLITSQDVKKIKTPIYFFTAENDVLFPGGKMEKKVRCIFKSLKNFTVFKNAKHVLSQEDNNKIIEFILKSKLQ</sequence>
<dbReference type="PANTHER" id="PTHR42886">
    <property type="entry name" value="RE40534P-RELATED"/>
    <property type="match status" value="1"/>
</dbReference>